<keyword evidence="1" id="KW-0808">Transferase</keyword>
<evidence type="ECO:0000313" key="5">
    <source>
        <dbReference type="Proteomes" id="UP000057609"/>
    </source>
</evidence>
<dbReference type="Proteomes" id="UP000057609">
    <property type="component" value="Chromosome"/>
</dbReference>
<protein>
    <recommendedName>
        <fullName evidence="6">Glycosyl transferase family 1</fullName>
    </recommendedName>
</protein>
<dbReference type="HOGENOM" id="CLU_009583_27_6_7"/>
<name>A0A0B5BE35_9BACT</name>
<evidence type="ECO:0000256" key="1">
    <source>
        <dbReference type="ARBA" id="ARBA00022679"/>
    </source>
</evidence>
<dbReference type="GO" id="GO:0016757">
    <property type="term" value="F:glycosyltransferase activity"/>
    <property type="evidence" value="ECO:0007669"/>
    <property type="project" value="InterPro"/>
</dbReference>
<dbReference type="PANTHER" id="PTHR46401:SF2">
    <property type="entry name" value="GLYCOSYLTRANSFERASE WBBK-RELATED"/>
    <property type="match status" value="1"/>
</dbReference>
<dbReference type="RefSeq" id="WP_039742219.1">
    <property type="nucleotide sequence ID" value="NZ_CP009788.1"/>
</dbReference>
<feature type="domain" description="Glycosyltransferase subfamily 4-like N-terminal" evidence="3">
    <location>
        <begin position="17"/>
        <end position="184"/>
    </location>
</feature>
<dbReference type="SUPFAM" id="SSF53756">
    <property type="entry name" value="UDP-Glycosyltransferase/glycogen phosphorylase"/>
    <property type="match status" value="1"/>
</dbReference>
<gene>
    <name evidence="4" type="ORF">GPICK_08530</name>
</gene>
<dbReference type="Pfam" id="PF00534">
    <property type="entry name" value="Glycos_transf_1"/>
    <property type="match status" value="1"/>
</dbReference>
<evidence type="ECO:0000259" key="2">
    <source>
        <dbReference type="Pfam" id="PF00534"/>
    </source>
</evidence>
<evidence type="ECO:0000313" key="4">
    <source>
        <dbReference type="EMBL" id="AJE03394.1"/>
    </source>
</evidence>
<dbReference type="STRING" id="345632.GPICK_08530"/>
<evidence type="ECO:0000259" key="3">
    <source>
        <dbReference type="Pfam" id="PF13439"/>
    </source>
</evidence>
<dbReference type="AlphaFoldDB" id="A0A0B5BE35"/>
<reference evidence="4 5" key="1">
    <citation type="journal article" date="2015" name="Genome Announc.">
        <title>Complete Genome of Geobacter pickeringii G13T, a Metal-Reducing Isolate from Sedimentary Kaolin Deposits.</title>
        <authorList>
            <person name="Badalamenti J.P."/>
            <person name="Bond D.R."/>
        </authorList>
    </citation>
    <scope>NUCLEOTIDE SEQUENCE [LARGE SCALE GENOMIC DNA]</scope>
    <source>
        <strain evidence="4 5">G13</strain>
    </source>
</reference>
<keyword evidence="5" id="KW-1185">Reference proteome</keyword>
<feature type="domain" description="Glycosyl transferase family 1" evidence="2">
    <location>
        <begin position="204"/>
        <end position="355"/>
    </location>
</feature>
<dbReference type="PANTHER" id="PTHR46401">
    <property type="entry name" value="GLYCOSYLTRANSFERASE WBBK-RELATED"/>
    <property type="match status" value="1"/>
</dbReference>
<dbReference type="CDD" id="cd03809">
    <property type="entry name" value="GT4_MtfB-like"/>
    <property type="match status" value="1"/>
</dbReference>
<sequence length="384" mass="42795">MNLLVNATSVGTGALTGIERFGLRISQELCRIDPTVRIVGMQDIPGVPNVTKPRLLDFGKRLLTRKEYLLRAVWDQTVFRYQAIKSRADVVFFPIQDGMLRPPMSQIVTVHDLHYRHFDRNIAECKDEISGLRKAIYRIKMPQILSNSAAVVAVSDTTKRDLVDTFGVSIDKIHVVYNGYDEERFRVIGEPDGVLRRYGLLRGRYFLFVGSILRHKNLDRLVQALGQLDGEICLVVAGVCKDASYLHQVKDTVRSLGLSPERIRFQSYVPDQDLPYLYNGALALVLPSLHEGFGVPLVEAMACGTPVITSNTSAMPEVAGNAALFVEPCSVESIAGGLREIAADSGLRDRLRMRGFERAKMFRWSSSARRLYSLCQSVCAQGAS</sequence>
<dbReference type="OrthoDB" id="9767517at2"/>
<evidence type="ECO:0008006" key="6">
    <source>
        <dbReference type="Google" id="ProtNLM"/>
    </source>
</evidence>
<dbReference type="GO" id="GO:0009103">
    <property type="term" value="P:lipopolysaccharide biosynthetic process"/>
    <property type="evidence" value="ECO:0007669"/>
    <property type="project" value="TreeGrafter"/>
</dbReference>
<dbReference type="Gene3D" id="3.40.50.2000">
    <property type="entry name" value="Glycogen Phosphorylase B"/>
    <property type="match status" value="2"/>
</dbReference>
<dbReference type="KEGG" id="gpi:GPICK_08530"/>
<accession>A0A0B5BE35</accession>
<proteinExistence type="predicted"/>
<dbReference type="InterPro" id="IPR001296">
    <property type="entry name" value="Glyco_trans_1"/>
</dbReference>
<dbReference type="Pfam" id="PF13439">
    <property type="entry name" value="Glyco_transf_4"/>
    <property type="match status" value="1"/>
</dbReference>
<dbReference type="InterPro" id="IPR028098">
    <property type="entry name" value="Glyco_trans_4-like_N"/>
</dbReference>
<organism evidence="4 5">
    <name type="scientific">Geobacter pickeringii</name>
    <dbReference type="NCBI Taxonomy" id="345632"/>
    <lineage>
        <taxon>Bacteria</taxon>
        <taxon>Pseudomonadati</taxon>
        <taxon>Thermodesulfobacteriota</taxon>
        <taxon>Desulfuromonadia</taxon>
        <taxon>Geobacterales</taxon>
        <taxon>Geobacteraceae</taxon>
        <taxon>Geobacter</taxon>
    </lineage>
</organism>
<dbReference type="EMBL" id="CP009788">
    <property type="protein sequence ID" value="AJE03394.1"/>
    <property type="molecule type" value="Genomic_DNA"/>
</dbReference>